<keyword evidence="3" id="KW-1185">Reference proteome</keyword>
<dbReference type="InterPro" id="IPR019267">
    <property type="entry name" value="CRISPR-assoc_Cas6_C"/>
</dbReference>
<comment type="caution">
    <text evidence="2">The sequence shown here is derived from an EMBL/GenBank/DDBJ whole genome shotgun (WGS) entry which is preliminary data.</text>
</comment>
<evidence type="ECO:0000313" key="2">
    <source>
        <dbReference type="EMBL" id="KIL36973.1"/>
    </source>
</evidence>
<dbReference type="Gene3D" id="3.30.70.1900">
    <property type="match status" value="1"/>
</dbReference>
<proteinExistence type="predicted"/>
<sequence length="251" mass="28351">MIASIVLRFAAEQLSASHSIFPVQIHRFIYEKMNHSKLARYYHDSPSSPFAVKRITFVAATVMELQIIFFHFELFQAFCATCRTGETVIGGEVKLHLTAIAVHPEDHPDAGLVSYESLNHMPLKRGIRLYFRHAAFHNGGHTIVLPIPHYIVKSLLRKWMQAGGQRLVEKEVCDQQLASGLRITSHQIYTQPYSLQPSVKITTFSGNVHVLNTHEDVSLQRALQKLIYFAHYSGVGWKCAYGMGGVDVHPL</sequence>
<dbReference type="CDD" id="cd21141">
    <property type="entry name" value="Cas6_III-like"/>
    <property type="match status" value="1"/>
</dbReference>
<dbReference type="EMBL" id="JXAL01000003">
    <property type="protein sequence ID" value="KIL36973.1"/>
    <property type="molecule type" value="Genomic_DNA"/>
</dbReference>
<dbReference type="RefSeq" id="WP_041060234.1">
    <property type="nucleotide sequence ID" value="NZ_JXAL01000003.1"/>
</dbReference>
<gene>
    <name evidence="2" type="ORF">SD71_04545</name>
</gene>
<evidence type="ECO:0000313" key="3">
    <source>
        <dbReference type="Proteomes" id="UP000054526"/>
    </source>
</evidence>
<feature type="domain" description="CRISPR-associated protein Cas6 C-terminal" evidence="1">
    <location>
        <begin position="136"/>
        <end position="246"/>
    </location>
</feature>
<evidence type="ECO:0000259" key="1">
    <source>
        <dbReference type="Pfam" id="PF10040"/>
    </source>
</evidence>
<reference evidence="2 3" key="1">
    <citation type="submission" date="2014-12" db="EMBL/GenBank/DDBJ databases">
        <title>Draft genome sequence of Cohnella kolymensis strain B-2846.</title>
        <authorList>
            <person name="Karlyshev A.V."/>
            <person name="Kudryashova E.B."/>
        </authorList>
    </citation>
    <scope>NUCLEOTIDE SEQUENCE [LARGE SCALE GENOMIC DNA]</scope>
    <source>
        <strain evidence="2 3">VKM B-2846</strain>
    </source>
</reference>
<dbReference type="Pfam" id="PF10040">
    <property type="entry name" value="CRISPR_Cas6"/>
    <property type="match status" value="1"/>
</dbReference>
<accession>A0ABR5A7H9</accession>
<organism evidence="2 3">
    <name type="scientific">Cohnella kolymensis</name>
    <dbReference type="NCBI Taxonomy" id="1590652"/>
    <lineage>
        <taxon>Bacteria</taxon>
        <taxon>Bacillati</taxon>
        <taxon>Bacillota</taxon>
        <taxon>Bacilli</taxon>
        <taxon>Bacillales</taxon>
        <taxon>Paenibacillaceae</taxon>
        <taxon>Cohnella</taxon>
    </lineage>
</organism>
<dbReference type="InterPro" id="IPR045747">
    <property type="entry name" value="CRISPR-assoc_prot_Cas6_N_sf"/>
</dbReference>
<dbReference type="Proteomes" id="UP000054526">
    <property type="component" value="Unassembled WGS sequence"/>
</dbReference>
<dbReference type="Gene3D" id="3.30.70.1890">
    <property type="match status" value="1"/>
</dbReference>
<name>A0ABR5A7H9_9BACL</name>
<protein>
    <recommendedName>
        <fullName evidence="1">CRISPR-associated protein Cas6 C-terminal domain-containing protein</fullName>
    </recommendedName>
</protein>